<protein>
    <submittedName>
        <fullName evidence="1">Uncharacterized protein</fullName>
    </submittedName>
</protein>
<keyword evidence="2" id="KW-1185">Reference proteome</keyword>
<proteinExistence type="predicted"/>
<dbReference type="Proteomes" id="UP001183388">
    <property type="component" value="Unassembled WGS sequence"/>
</dbReference>
<sequence>MRRPDAGHGVLVTVTIDAATVMLGDQLTIGGQVFTIRNMAALPRGARRLEFESGESFTLLPATVLYALRRVVPRRGRAPRPW</sequence>
<comment type="caution">
    <text evidence="1">The sequence shown here is derived from an EMBL/GenBank/DDBJ whole genome shotgun (WGS) entry which is preliminary data.</text>
</comment>
<evidence type="ECO:0000313" key="1">
    <source>
        <dbReference type="EMBL" id="MDT0306191.1"/>
    </source>
</evidence>
<reference evidence="2" key="1">
    <citation type="submission" date="2023-07" db="EMBL/GenBank/DDBJ databases">
        <title>30 novel species of actinomycetes from the DSMZ collection.</title>
        <authorList>
            <person name="Nouioui I."/>
        </authorList>
    </citation>
    <scope>NUCLEOTIDE SEQUENCE [LARGE SCALE GENOMIC DNA]</scope>
    <source>
        <strain evidence="2">DSM 44917</strain>
    </source>
</reference>
<accession>A0ABU2L445</accession>
<gene>
    <name evidence="1" type="ORF">RM780_04335</name>
</gene>
<evidence type="ECO:0000313" key="2">
    <source>
        <dbReference type="Proteomes" id="UP001183388"/>
    </source>
</evidence>
<name>A0ABU2L445_9ACTN</name>
<dbReference type="RefSeq" id="WP_311629111.1">
    <property type="nucleotide sequence ID" value="NZ_JAVREN010000004.1"/>
</dbReference>
<organism evidence="1 2">
    <name type="scientific">Streptomyces boetiae</name>
    <dbReference type="NCBI Taxonomy" id="3075541"/>
    <lineage>
        <taxon>Bacteria</taxon>
        <taxon>Bacillati</taxon>
        <taxon>Actinomycetota</taxon>
        <taxon>Actinomycetes</taxon>
        <taxon>Kitasatosporales</taxon>
        <taxon>Streptomycetaceae</taxon>
        <taxon>Streptomyces</taxon>
    </lineage>
</organism>
<dbReference type="EMBL" id="JAVREN010000004">
    <property type="protein sequence ID" value="MDT0306191.1"/>
    <property type="molecule type" value="Genomic_DNA"/>
</dbReference>